<dbReference type="Pfam" id="PF01176">
    <property type="entry name" value="eIF-1a"/>
    <property type="match status" value="1"/>
</dbReference>
<dbReference type="OrthoDB" id="274995at2759"/>
<evidence type="ECO:0000259" key="2">
    <source>
        <dbReference type="PROSITE" id="PS50832"/>
    </source>
</evidence>
<dbReference type="GeneID" id="36318736"/>
<dbReference type="EMBL" id="JPQZ01000120">
    <property type="protein sequence ID" value="KKO74089.1"/>
    <property type="molecule type" value="Genomic_DNA"/>
</dbReference>
<dbReference type="InterPro" id="IPR012340">
    <property type="entry name" value="NA-bd_OB-fold"/>
</dbReference>
<keyword evidence="1" id="KW-0648">Protein biosynthesis</keyword>
<accession>A0A0F9Z811</accession>
<dbReference type="GO" id="GO:0003723">
    <property type="term" value="F:RNA binding"/>
    <property type="evidence" value="ECO:0007669"/>
    <property type="project" value="InterPro"/>
</dbReference>
<dbReference type="PANTHER" id="PTHR21668">
    <property type="entry name" value="EIF-1A"/>
    <property type="match status" value="1"/>
</dbReference>
<proteinExistence type="inferred from homology"/>
<name>A0A0F9Z811_9MICR</name>
<dbReference type="SMART" id="SM00652">
    <property type="entry name" value="eIF1a"/>
    <property type="match status" value="1"/>
</dbReference>
<dbReference type="RefSeq" id="XP_024329831.1">
    <property type="nucleotide sequence ID" value="XM_024473839.1"/>
</dbReference>
<dbReference type="Gene3D" id="2.40.50.140">
    <property type="entry name" value="Nucleic acid-binding proteins"/>
    <property type="match status" value="1"/>
</dbReference>
<gene>
    <name evidence="3" type="ORF">AAJ76_1200003201</name>
</gene>
<evidence type="ECO:0000313" key="3">
    <source>
        <dbReference type="EMBL" id="KKO74089.1"/>
    </source>
</evidence>
<feature type="domain" description="S1-like" evidence="2">
    <location>
        <begin position="24"/>
        <end position="86"/>
    </location>
</feature>
<evidence type="ECO:0000313" key="4">
    <source>
        <dbReference type="Proteomes" id="UP000034350"/>
    </source>
</evidence>
<keyword evidence="1 3" id="KW-0396">Initiation factor</keyword>
<dbReference type="InterPro" id="IPR006196">
    <property type="entry name" value="RNA-binding_domain_S1_IF1"/>
</dbReference>
<protein>
    <submittedName>
        <fullName evidence="3">Eukaryotic translation initiation factor 1a</fullName>
    </submittedName>
</protein>
<reference evidence="3 4" key="1">
    <citation type="journal article" date="2015" name="Environ. Microbiol.">
        <title>Genome analyses suggest the presence of polyploidy and recent human-driven expansions in eight global populations of the honeybee pathogen Nosema ceranae.</title>
        <authorList>
            <person name="Pelin A."/>
            <person name="Selman M."/>
            <person name="Aris-Brosou S."/>
            <person name="Farinelli L."/>
            <person name="Corradi N."/>
        </authorList>
    </citation>
    <scope>NUCLEOTIDE SEQUENCE [LARGE SCALE GENOMIC DNA]</scope>
    <source>
        <strain evidence="3 4">PA08 1199</strain>
    </source>
</reference>
<dbReference type="Proteomes" id="UP000034350">
    <property type="component" value="Unassembled WGS sequence"/>
</dbReference>
<dbReference type="VEuPathDB" id="MicrosporidiaDB:AAJ76_1200003201"/>
<dbReference type="SUPFAM" id="SSF50249">
    <property type="entry name" value="Nucleic acid-binding proteins"/>
    <property type="match status" value="1"/>
</dbReference>
<dbReference type="CDD" id="cd05793">
    <property type="entry name" value="S1_IF1A"/>
    <property type="match status" value="1"/>
</dbReference>
<sequence length="118" mass="13577">MAKKQKNKNGIDRPISFADNVNTVYGIIQSPLGQGQFVVECSDSIKRIAKVRGKDYKRVWIQPNDIVLLSLREGNNERADIEIKYMQKEIKILKDNGYIEDTFTNASNDNIKIDFDRI</sequence>
<dbReference type="InterPro" id="IPR001253">
    <property type="entry name" value="TIF_eIF-1A"/>
</dbReference>
<comment type="caution">
    <text evidence="3">The sequence shown here is derived from an EMBL/GenBank/DDBJ whole genome shotgun (WGS) entry which is preliminary data.</text>
</comment>
<dbReference type="HAMAP" id="MF_00216">
    <property type="entry name" value="aIF_1A"/>
    <property type="match status" value="1"/>
</dbReference>
<evidence type="ECO:0000256" key="1">
    <source>
        <dbReference type="PROSITE-ProRule" id="PRU00181"/>
    </source>
</evidence>
<dbReference type="PROSITE" id="PS50832">
    <property type="entry name" value="S1_IF1_TYPE"/>
    <property type="match status" value="1"/>
</dbReference>
<dbReference type="GO" id="GO:0003743">
    <property type="term" value="F:translation initiation factor activity"/>
    <property type="evidence" value="ECO:0007669"/>
    <property type="project" value="UniProtKB-UniRule"/>
</dbReference>
<organism evidence="3 4">
    <name type="scientific">Vairimorpha ceranae</name>
    <dbReference type="NCBI Taxonomy" id="40302"/>
    <lineage>
        <taxon>Eukaryota</taxon>
        <taxon>Fungi</taxon>
        <taxon>Fungi incertae sedis</taxon>
        <taxon>Microsporidia</taxon>
        <taxon>Nosematidae</taxon>
        <taxon>Vairimorpha</taxon>
    </lineage>
</organism>
<dbReference type="VEuPathDB" id="MicrosporidiaDB:G9O61_00g009880"/>
<dbReference type="AlphaFoldDB" id="A0A0F9Z811"/>
<keyword evidence="4" id="KW-1185">Reference proteome</keyword>